<evidence type="ECO:0000313" key="2">
    <source>
        <dbReference type="Proteomes" id="UP000053732"/>
    </source>
</evidence>
<reference evidence="1 2" key="1">
    <citation type="journal article" date="2014" name="Nat. Commun.">
        <title>Multiple recent horizontal transfers of a large genomic region in cheese making fungi.</title>
        <authorList>
            <person name="Cheeseman K."/>
            <person name="Ropars J."/>
            <person name="Renault P."/>
            <person name="Dupont J."/>
            <person name="Gouzy J."/>
            <person name="Branca A."/>
            <person name="Abraham A.L."/>
            <person name="Ceppi M."/>
            <person name="Conseiller E."/>
            <person name="Debuchy R."/>
            <person name="Malagnac F."/>
            <person name="Goarin A."/>
            <person name="Silar P."/>
            <person name="Lacoste S."/>
            <person name="Sallet E."/>
            <person name="Bensimon A."/>
            <person name="Giraud T."/>
            <person name="Brygoo Y."/>
        </authorList>
    </citation>
    <scope>NUCLEOTIDE SEQUENCE [LARGE SCALE GENOMIC DNA]</scope>
    <source>
        <strain evidence="2">FM 013</strain>
    </source>
</reference>
<sequence>MSLTYPIPAFTFSANIIGQLENDHSRFRCFTAGTPYFEGFIAMIEEGVLV</sequence>
<keyword evidence="2" id="KW-1185">Reference proteome</keyword>
<dbReference type="Proteomes" id="UP000053732">
    <property type="component" value="Unassembled WGS sequence"/>
</dbReference>
<accession>A0A0G4NZV7</accession>
<evidence type="ECO:0000313" key="1">
    <source>
        <dbReference type="EMBL" id="CRL19544.1"/>
    </source>
</evidence>
<dbReference type="EMBL" id="HG793136">
    <property type="protein sequence ID" value="CRL19544.1"/>
    <property type="molecule type" value="Genomic_DNA"/>
</dbReference>
<dbReference type="AlphaFoldDB" id="A0A0G4NZV7"/>
<proteinExistence type="predicted"/>
<organism evidence="1 2">
    <name type="scientific">Penicillium camemberti (strain FM 013)</name>
    <dbReference type="NCBI Taxonomy" id="1429867"/>
    <lineage>
        <taxon>Eukaryota</taxon>
        <taxon>Fungi</taxon>
        <taxon>Dikarya</taxon>
        <taxon>Ascomycota</taxon>
        <taxon>Pezizomycotina</taxon>
        <taxon>Eurotiomycetes</taxon>
        <taxon>Eurotiomycetidae</taxon>
        <taxon>Eurotiales</taxon>
        <taxon>Aspergillaceae</taxon>
        <taxon>Penicillium</taxon>
    </lineage>
</organism>
<protein>
    <submittedName>
        <fullName evidence="1">Str. FM013</fullName>
    </submittedName>
</protein>
<gene>
    <name evidence="1" type="ORF">PCAMFM013_S003g000335</name>
</gene>
<name>A0A0G4NZV7_PENC3</name>